<name>A0ABY2TKN5_9BACT</name>
<evidence type="ECO:0000313" key="6">
    <source>
        <dbReference type="Proteomes" id="UP000309584"/>
    </source>
</evidence>
<evidence type="ECO:0000256" key="1">
    <source>
        <dbReference type="ARBA" id="ARBA00022676"/>
    </source>
</evidence>
<keyword evidence="4" id="KW-1133">Transmembrane helix</keyword>
<keyword evidence="3" id="KW-0479">Metal-binding</keyword>
<evidence type="ECO:0000313" key="5">
    <source>
        <dbReference type="EMBL" id="TKX34105.1"/>
    </source>
</evidence>
<keyword evidence="6" id="KW-1185">Reference proteome</keyword>
<dbReference type="SUPFAM" id="SSF53448">
    <property type="entry name" value="Nucleotide-diphospho-sugar transferases"/>
    <property type="match status" value="1"/>
</dbReference>
<accession>A0ABY2TKN5</accession>
<dbReference type="CDD" id="cd04194">
    <property type="entry name" value="GT8_A4GalT_like"/>
    <property type="match status" value="1"/>
</dbReference>
<dbReference type="Gene3D" id="3.90.550.10">
    <property type="entry name" value="Spore Coat Polysaccharide Biosynthesis Protein SpsA, Chain A"/>
    <property type="match status" value="1"/>
</dbReference>
<dbReference type="InterPro" id="IPR002495">
    <property type="entry name" value="Glyco_trans_8"/>
</dbReference>
<reference evidence="5 6" key="1">
    <citation type="submission" date="2018-05" db="EMBL/GenBank/DDBJ databases">
        <title>Novel Campyloabacter and Helicobacter Species and Strains.</title>
        <authorList>
            <person name="Mannion A.J."/>
            <person name="Shen Z."/>
            <person name="Fox J.G."/>
        </authorList>
    </citation>
    <scope>NUCLEOTIDE SEQUENCE [LARGE SCALE GENOMIC DNA]</scope>
    <source>
        <strain evidence="6">MIT10-5678</strain>
    </source>
</reference>
<evidence type="ECO:0008006" key="7">
    <source>
        <dbReference type="Google" id="ProtNLM"/>
    </source>
</evidence>
<keyword evidence="4" id="KW-0472">Membrane</keyword>
<dbReference type="InterPro" id="IPR050748">
    <property type="entry name" value="Glycosyltrans_8_dom-fam"/>
</dbReference>
<dbReference type="PANTHER" id="PTHR13778">
    <property type="entry name" value="GLYCOSYLTRANSFERASE 8 DOMAIN-CONTAINING PROTEIN"/>
    <property type="match status" value="1"/>
</dbReference>
<feature type="transmembrane region" description="Helical" evidence="4">
    <location>
        <begin position="316"/>
        <end position="337"/>
    </location>
</feature>
<dbReference type="PANTHER" id="PTHR13778:SF47">
    <property type="entry name" value="LIPOPOLYSACCHARIDE 1,3-GALACTOSYLTRANSFERASE"/>
    <property type="match status" value="1"/>
</dbReference>
<protein>
    <recommendedName>
        <fullName evidence="7">Glycosyltransferase family 8 protein</fullName>
    </recommendedName>
</protein>
<comment type="caution">
    <text evidence="5">The sequence shown here is derived from an EMBL/GenBank/DDBJ whole genome shotgun (WGS) entry which is preliminary data.</text>
</comment>
<dbReference type="Proteomes" id="UP000309584">
    <property type="component" value="Unassembled WGS sequence"/>
</dbReference>
<organism evidence="5 6">
    <name type="scientific">Campylobacter taeniopygiae</name>
    <dbReference type="NCBI Taxonomy" id="2510188"/>
    <lineage>
        <taxon>Bacteria</taxon>
        <taxon>Pseudomonadati</taxon>
        <taxon>Campylobacterota</taxon>
        <taxon>Epsilonproteobacteria</taxon>
        <taxon>Campylobacterales</taxon>
        <taxon>Campylobacteraceae</taxon>
        <taxon>Campylobacter</taxon>
    </lineage>
</organism>
<keyword evidence="2" id="KW-0808">Transferase</keyword>
<dbReference type="RefSeq" id="WP_137623800.1">
    <property type="nucleotide sequence ID" value="NZ_NXLY01000006.1"/>
</dbReference>
<evidence type="ECO:0000256" key="3">
    <source>
        <dbReference type="ARBA" id="ARBA00022723"/>
    </source>
</evidence>
<sequence>MNNNQQEIHIFFTINDSYAGYLSTCIISILDNLNSKYSVCFYIIDGGISDYNKDKITSLKIDRDFSIQFIQIDQELFGHLPRSSQAHITKETNYRFLVSSLNFNLEKCIFLDVDLIAIGDISKLWETDIDDFYIAAVIDQAPLKENSWVKDLPLPDNYLYVNTGVTIINCKKWREDNIEKKLFAVSKRYSKILKFPDQDTLNIVLHKKIKYLSPIYNVMPIQNYFDEDQKNEAFANPQIIHWAGFKKPWKYPNVMYAEKFWHYAFKTEFYEEILFKGVQQSIPFPRKIGAVKRIKSHLSFRIGDEILKVKINKIRIIILPFIIIYLIVNYKISKYIYNFLSNFNPDLKLTPLNEYADYKESLKIKEYLTYRIGNLILRKPFTFIFYIAKEYREWKERKLQS</sequence>
<dbReference type="Pfam" id="PF01501">
    <property type="entry name" value="Glyco_transf_8"/>
    <property type="match status" value="1"/>
</dbReference>
<evidence type="ECO:0000256" key="2">
    <source>
        <dbReference type="ARBA" id="ARBA00022679"/>
    </source>
</evidence>
<keyword evidence="4" id="KW-0812">Transmembrane</keyword>
<dbReference type="EMBL" id="NXLY01000006">
    <property type="protein sequence ID" value="TKX34105.1"/>
    <property type="molecule type" value="Genomic_DNA"/>
</dbReference>
<keyword evidence="1" id="KW-0328">Glycosyltransferase</keyword>
<gene>
    <name evidence="5" type="ORF">CQA75_04200</name>
</gene>
<evidence type="ECO:0000256" key="4">
    <source>
        <dbReference type="SAM" id="Phobius"/>
    </source>
</evidence>
<proteinExistence type="predicted"/>
<dbReference type="InterPro" id="IPR029044">
    <property type="entry name" value="Nucleotide-diphossugar_trans"/>
</dbReference>